<dbReference type="RefSeq" id="WP_061994397.1">
    <property type="nucleotide sequence ID" value="NZ_JAAGPU010000019.1"/>
</dbReference>
<evidence type="ECO:0000313" key="3">
    <source>
        <dbReference type="Proteomes" id="UP000481872"/>
    </source>
</evidence>
<proteinExistence type="predicted"/>
<dbReference type="SUPFAM" id="SSF55729">
    <property type="entry name" value="Acyl-CoA N-acyltransferases (Nat)"/>
    <property type="match status" value="1"/>
</dbReference>
<dbReference type="InterPro" id="IPR016181">
    <property type="entry name" value="Acyl_CoA_acyltransferase"/>
</dbReference>
<dbReference type="PROSITE" id="PS51186">
    <property type="entry name" value="GNAT"/>
    <property type="match status" value="1"/>
</dbReference>
<keyword evidence="3" id="KW-1185">Reference proteome</keyword>
<evidence type="ECO:0000313" key="2">
    <source>
        <dbReference type="EMBL" id="NEU05399.1"/>
    </source>
</evidence>
<dbReference type="Proteomes" id="UP000481872">
    <property type="component" value="Unassembled WGS sequence"/>
</dbReference>
<keyword evidence="2" id="KW-0808">Transferase</keyword>
<sequence>MYSGEKVKLREYKKEDIRRAQKYMNDPEIKKLLNSNIPYPITFEDEERWYEGLSVTKDTYNFAIETLEDNQYIGGCGINKIDWKNSVVVIGIFIGDKEYWNKGYGTDAINILIKFIFEQMNIRKIKLQVFSFNERAIRAYEKCGFKREGVLRQEIFRDGRYHDEIIMGLLRQEYY</sequence>
<dbReference type="GO" id="GO:0016747">
    <property type="term" value="F:acyltransferase activity, transferring groups other than amino-acyl groups"/>
    <property type="evidence" value="ECO:0007669"/>
    <property type="project" value="InterPro"/>
</dbReference>
<reference evidence="2 3" key="1">
    <citation type="submission" date="2020-02" db="EMBL/GenBank/DDBJ databases">
        <title>Genome assembly of a novel Clostridium senegalense strain.</title>
        <authorList>
            <person name="Gupta T.B."/>
            <person name="Jauregui R."/>
            <person name="Maclean P."/>
            <person name="Nawarathana A."/>
            <person name="Brightwell G."/>
        </authorList>
    </citation>
    <scope>NUCLEOTIDE SEQUENCE [LARGE SCALE GENOMIC DNA]</scope>
    <source>
        <strain evidence="2 3">AGRFS4</strain>
    </source>
</reference>
<feature type="domain" description="N-acetyltransferase" evidence="1">
    <location>
        <begin position="7"/>
        <end position="172"/>
    </location>
</feature>
<evidence type="ECO:0000259" key="1">
    <source>
        <dbReference type="PROSITE" id="PS51186"/>
    </source>
</evidence>
<dbReference type="EMBL" id="JAAGPU010000019">
    <property type="protein sequence ID" value="NEU05399.1"/>
    <property type="molecule type" value="Genomic_DNA"/>
</dbReference>
<dbReference type="Gene3D" id="3.40.630.30">
    <property type="match status" value="1"/>
</dbReference>
<dbReference type="PANTHER" id="PTHR43415">
    <property type="entry name" value="SPERMIDINE N(1)-ACETYLTRANSFERASE"/>
    <property type="match status" value="1"/>
</dbReference>
<organism evidence="2 3">
    <name type="scientific">Clostridium senegalense</name>
    <dbReference type="NCBI Taxonomy" id="1465809"/>
    <lineage>
        <taxon>Bacteria</taxon>
        <taxon>Bacillati</taxon>
        <taxon>Bacillota</taxon>
        <taxon>Clostridia</taxon>
        <taxon>Eubacteriales</taxon>
        <taxon>Clostridiaceae</taxon>
        <taxon>Clostridium</taxon>
    </lineage>
</organism>
<gene>
    <name evidence="2" type="ORF">G3M99_11140</name>
</gene>
<accession>A0A6M0H463</accession>
<dbReference type="Pfam" id="PF13302">
    <property type="entry name" value="Acetyltransf_3"/>
    <property type="match status" value="1"/>
</dbReference>
<dbReference type="PANTHER" id="PTHR43415:SF3">
    <property type="entry name" value="GNAT-FAMILY ACETYLTRANSFERASE"/>
    <property type="match status" value="1"/>
</dbReference>
<name>A0A6M0H463_9CLOT</name>
<dbReference type="AlphaFoldDB" id="A0A6M0H463"/>
<dbReference type="InterPro" id="IPR000182">
    <property type="entry name" value="GNAT_dom"/>
</dbReference>
<comment type="caution">
    <text evidence="2">The sequence shown here is derived from an EMBL/GenBank/DDBJ whole genome shotgun (WGS) entry which is preliminary data.</text>
</comment>
<protein>
    <submittedName>
        <fullName evidence="2">GNAT family N-acetyltransferase</fullName>
    </submittedName>
</protein>
<dbReference type="CDD" id="cd04301">
    <property type="entry name" value="NAT_SF"/>
    <property type="match status" value="1"/>
</dbReference>